<evidence type="ECO:0000256" key="1">
    <source>
        <dbReference type="ARBA" id="ARBA00005251"/>
    </source>
</evidence>
<dbReference type="Pfam" id="PF00380">
    <property type="entry name" value="Ribosomal_S9"/>
    <property type="match status" value="1"/>
</dbReference>
<feature type="region of interest" description="Disordered" evidence="5">
    <location>
        <begin position="93"/>
        <end position="113"/>
    </location>
</feature>
<feature type="compositionally biased region" description="Basic residues" evidence="5">
    <location>
        <begin position="297"/>
        <end position="311"/>
    </location>
</feature>
<keyword evidence="3 4" id="KW-0687">Ribonucleoprotein</keyword>
<feature type="compositionally biased region" description="Polar residues" evidence="5">
    <location>
        <begin position="168"/>
        <end position="178"/>
    </location>
</feature>
<dbReference type="GO" id="GO:0005763">
    <property type="term" value="C:mitochondrial small ribosomal subunit"/>
    <property type="evidence" value="ECO:0007669"/>
    <property type="project" value="TreeGrafter"/>
</dbReference>
<dbReference type="InterPro" id="IPR020568">
    <property type="entry name" value="Ribosomal_Su5_D2-typ_SF"/>
</dbReference>
<dbReference type="PROSITE" id="PS00360">
    <property type="entry name" value="RIBOSOMAL_S9"/>
    <property type="match status" value="1"/>
</dbReference>
<dbReference type="PANTHER" id="PTHR21569">
    <property type="entry name" value="RIBOSOMAL PROTEIN S9"/>
    <property type="match status" value="1"/>
</dbReference>
<gene>
    <name evidence="6" type="ORF">BB561_002119</name>
</gene>
<protein>
    <recommendedName>
        <fullName evidence="8">30S ribosomal protein S9</fullName>
    </recommendedName>
</protein>
<proteinExistence type="inferred from homology"/>
<keyword evidence="7" id="KW-1185">Reference proteome</keyword>
<dbReference type="InterPro" id="IPR014721">
    <property type="entry name" value="Ribsml_uS5_D2-typ_fold_subgr"/>
</dbReference>
<dbReference type="EMBL" id="MBFR01000068">
    <property type="protein sequence ID" value="PVU95019.1"/>
    <property type="molecule type" value="Genomic_DNA"/>
</dbReference>
<reference evidence="6 7" key="1">
    <citation type="journal article" date="2018" name="MBio">
        <title>Comparative Genomics Reveals the Core Gene Toolbox for the Fungus-Insect Symbiosis.</title>
        <authorList>
            <person name="Wang Y."/>
            <person name="Stata M."/>
            <person name="Wang W."/>
            <person name="Stajich J.E."/>
            <person name="White M.M."/>
            <person name="Moncalvo J.M."/>
        </authorList>
    </citation>
    <scope>NUCLEOTIDE SEQUENCE [LARGE SCALE GENOMIC DNA]</scope>
    <source>
        <strain evidence="6 7">SWE-8-4</strain>
    </source>
</reference>
<dbReference type="SUPFAM" id="SSF54211">
    <property type="entry name" value="Ribosomal protein S5 domain 2-like"/>
    <property type="match status" value="1"/>
</dbReference>
<dbReference type="GO" id="GO:0006412">
    <property type="term" value="P:translation"/>
    <property type="evidence" value="ECO:0007669"/>
    <property type="project" value="InterPro"/>
</dbReference>
<evidence type="ECO:0000256" key="3">
    <source>
        <dbReference type="ARBA" id="ARBA00023274"/>
    </source>
</evidence>
<organism evidence="6 7">
    <name type="scientific">Smittium simulii</name>
    <dbReference type="NCBI Taxonomy" id="133385"/>
    <lineage>
        <taxon>Eukaryota</taxon>
        <taxon>Fungi</taxon>
        <taxon>Fungi incertae sedis</taxon>
        <taxon>Zoopagomycota</taxon>
        <taxon>Kickxellomycotina</taxon>
        <taxon>Harpellomycetes</taxon>
        <taxon>Harpellales</taxon>
        <taxon>Legeriomycetaceae</taxon>
        <taxon>Smittium</taxon>
    </lineage>
</organism>
<dbReference type="Gene3D" id="3.30.230.10">
    <property type="match status" value="1"/>
</dbReference>
<keyword evidence="2 4" id="KW-0689">Ribosomal protein</keyword>
<dbReference type="AlphaFoldDB" id="A0A2T9YRQ8"/>
<dbReference type="OrthoDB" id="10254627at2759"/>
<evidence type="ECO:0000256" key="2">
    <source>
        <dbReference type="ARBA" id="ARBA00022980"/>
    </source>
</evidence>
<evidence type="ECO:0000313" key="7">
    <source>
        <dbReference type="Proteomes" id="UP000245383"/>
    </source>
</evidence>
<dbReference type="InterPro" id="IPR000754">
    <property type="entry name" value="Ribosomal_uS9"/>
</dbReference>
<feature type="region of interest" description="Disordered" evidence="5">
    <location>
        <begin position="1"/>
        <end position="55"/>
    </location>
</feature>
<dbReference type="STRING" id="133385.A0A2T9YRQ8"/>
<evidence type="ECO:0000313" key="6">
    <source>
        <dbReference type="EMBL" id="PVU95019.1"/>
    </source>
</evidence>
<feature type="region of interest" description="Disordered" evidence="5">
    <location>
        <begin position="164"/>
        <end position="183"/>
    </location>
</feature>
<comment type="similarity">
    <text evidence="1 4">Belongs to the universal ribosomal protein uS9 family.</text>
</comment>
<dbReference type="PANTHER" id="PTHR21569:SF1">
    <property type="entry name" value="SMALL RIBOSOMAL SUBUNIT PROTEIN US9M"/>
    <property type="match status" value="1"/>
</dbReference>
<name>A0A2T9YRQ8_9FUNG</name>
<sequence>MDSISSLQTDSQASLATSPTPELASDALKPASATENNQNENNAGDQLLSNNKIKKNAQIGYKDDLGRYYAIGKRKTAVAAAYLTPILELASKNEPQAESTDKASETPLDLEGPDVSYQELPTVAMIDNNPDIQSALEGAENVSSQESTTEAMIDNNPDIQSALEGAENVSSQESTTEAMTDDNPDIQSALESAKSFEKVEKSIQTPGLIYVNGKPLSKYFTLQYDRESVIFPLSIVSEIGHYNIWLTVRGGGLTGQAEALSLALARALSIANPSSYSRLSAAGCLTADPRQVERKKTGQPKARKKFAWVKR</sequence>
<evidence type="ECO:0008006" key="8">
    <source>
        <dbReference type="Google" id="ProtNLM"/>
    </source>
</evidence>
<dbReference type="InterPro" id="IPR020574">
    <property type="entry name" value="Ribosomal_uS9_CS"/>
</dbReference>
<dbReference type="GO" id="GO:0003723">
    <property type="term" value="F:RNA binding"/>
    <property type="evidence" value="ECO:0007669"/>
    <property type="project" value="TreeGrafter"/>
</dbReference>
<evidence type="ECO:0000256" key="4">
    <source>
        <dbReference type="RuleBase" id="RU003815"/>
    </source>
</evidence>
<feature type="region of interest" description="Disordered" evidence="5">
    <location>
        <begin position="291"/>
        <end position="311"/>
    </location>
</feature>
<feature type="compositionally biased region" description="Polar residues" evidence="5">
    <location>
        <begin position="33"/>
        <end position="51"/>
    </location>
</feature>
<feature type="compositionally biased region" description="Polar residues" evidence="5">
    <location>
        <begin position="1"/>
        <end position="20"/>
    </location>
</feature>
<accession>A0A2T9YRQ8</accession>
<dbReference type="Proteomes" id="UP000245383">
    <property type="component" value="Unassembled WGS sequence"/>
</dbReference>
<comment type="caution">
    <text evidence="6">The sequence shown here is derived from an EMBL/GenBank/DDBJ whole genome shotgun (WGS) entry which is preliminary data.</text>
</comment>
<evidence type="ECO:0000256" key="5">
    <source>
        <dbReference type="SAM" id="MobiDB-lite"/>
    </source>
</evidence>
<dbReference type="GO" id="GO:0003735">
    <property type="term" value="F:structural constituent of ribosome"/>
    <property type="evidence" value="ECO:0007669"/>
    <property type="project" value="InterPro"/>
</dbReference>